<evidence type="ECO:0000313" key="4">
    <source>
        <dbReference type="EMBL" id="THH32823.1"/>
    </source>
</evidence>
<name>A0A4V3XJE8_9APHY</name>
<feature type="region of interest" description="Disordered" evidence="1">
    <location>
        <begin position="296"/>
        <end position="357"/>
    </location>
</feature>
<feature type="transmembrane region" description="Helical" evidence="2">
    <location>
        <begin position="401"/>
        <end position="420"/>
    </location>
</feature>
<evidence type="ECO:0000313" key="5">
    <source>
        <dbReference type="Proteomes" id="UP000308730"/>
    </source>
</evidence>
<feature type="signal peptide" evidence="3">
    <location>
        <begin position="1"/>
        <end position="20"/>
    </location>
</feature>
<dbReference type="OrthoDB" id="10639874at2759"/>
<dbReference type="Proteomes" id="UP000308730">
    <property type="component" value="Unassembled WGS sequence"/>
</dbReference>
<evidence type="ECO:0000256" key="3">
    <source>
        <dbReference type="SAM" id="SignalP"/>
    </source>
</evidence>
<feature type="compositionally biased region" description="Low complexity" evidence="1">
    <location>
        <begin position="134"/>
        <end position="169"/>
    </location>
</feature>
<protein>
    <submittedName>
        <fullName evidence="4">Uncharacterized protein</fullName>
    </submittedName>
</protein>
<dbReference type="AlphaFoldDB" id="A0A4V3XJE8"/>
<evidence type="ECO:0000256" key="2">
    <source>
        <dbReference type="SAM" id="Phobius"/>
    </source>
</evidence>
<feature type="region of interest" description="Disordered" evidence="1">
    <location>
        <begin position="104"/>
        <end position="188"/>
    </location>
</feature>
<feature type="compositionally biased region" description="Polar residues" evidence="1">
    <location>
        <begin position="343"/>
        <end position="355"/>
    </location>
</feature>
<feature type="compositionally biased region" description="Low complexity" evidence="1">
    <location>
        <begin position="308"/>
        <end position="338"/>
    </location>
</feature>
<feature type="chain" id="PRO_5020883935" evidence="3">
    <location>
        <begin position="21"/>
        <end position="421"/>
    </location>
</feature>
<proteinExistence type="predicted"/>
<reference evidence="4 5" key="1">
    <citation type="submission" date="2019-02" db="EMBL/GenBank/DDBJ databases">
        <title>Genome sequencing of the rare red list fungi Antrodiella citrinella (Flaviporus citrinellus).</title>
        <authorList>
            <person name="Buettner E."/>
            <person name="Kellner H."/>
        </authorList>
    </citation>
    <scope>NUCLEOTIDE SEQUENCE [LARGE SCALE GENOMIC DNA]</scope>
    <source>
        <strain evidence="4 5">DSM 108506</strain>
    </source>
</reference>
<keyword evidence="3" id="KW-0732">Signal</keyword>
<accession>A0A4V3XJE8</accession>
<keyword evidence="2" id="KW-1133">Transmembrane helix</keyword>
<sequence length="421" mass="42419">MFAKFLVPSTLLLAATSVQGLNFARDSDWFHARDVAQTAKRTEVEARNVFAERSILDDPYYQKRDFISDLEAALPGLIQLLPPDIQGPAMSIVNEVASAIGGPSAQPTNAVPDPNAAASAVPTSSVNTDPNPDPNAAGAPAITGPASATPDPNAAASTPAAGSAPTDTGVVPAPTSNTPSKRTSPGQAGMAAMLSSFTASLVSISSSLALSSASPIAGPKEELGRRSIPRPIQYGRRPRNVFAERSILDDLYYQKRDIISDLEAALPGLIQLLPPSIQGPAMSIVNEVASAIGGGSAQPTNAVPDPNAAASAVPTSASTDPNAAASTPAAGSAPTDTGVVPAPTSNTPSKRTSPGQAGMAEMLSSFTASLVSISSSLALSSASPIAGPNVLEKNSGDGASLAPYSMVAVLGCLFLAAAFVL</sequence>
<gene>
    <name evidence="4" type="ORF">EUX98_g1314</name>
</gene>
<comment type="caution">
    <text evidence="4">The sequence shown here is derived from an EMBL/GenBank/DDBJ whole genome shotgun (WGS) entry which is preliminary data.</text>
</comment>
<keyword evidence="2" id="KW-0812">Transmembrane</keyword>
<dbReference type="EMBL" id="SGPM01000014">
    <property type="protein sequence ID" value="THH32823.1"/>
    <property type="molecule type" value="Genomic_DNA"/>
</dbReference>
<evidence type="ECO:0000256" key="1">
    <source>
        <dbReference type="SAM" id="MobiDB-lite"/>
    </source>
</evidence>
<keyword evidence="2" id="KW-0472">Membrane</keyword>
<feature type="compositionally biased region" description="Polar residues" evidence="1">
    <location>
        <begin position="174"/>
        <end position="186"/>
    </location>
</feature>
<organism evidence="4 5">
    <name type="scientific">Antrodiella citrinella</name>
    <dbReference type="NCBI Taxonomy" id="2447956"/>
    <lineage>
        <taxon>Eukaryota</taxon>
        <taxon>Fungi</taxon>
        <taxon>Dikarya</taxon>
        <taxon>Basidiomycota</taxon>
        <taxon>Agaricomycotina</taxon>
        <taxon>Agaricomycetes</taxon>
        <taxon>Polyporales</taxon>
        <taxon>Steccherinaceae</taxon>
        <taxon>Antrodiella</taxon>
    </lineage>
</organism>
<keyword evidence="5" id="KW-1185">Reference proteome</keyword>